<protein>
    <submittedName>
        <fullName evidence="3">Acyltransferase</fullName>
    </submittedName>
</protein>
<dbReference type="GO" id="GO:0016747">
    <property type="term" value="F:acyltransferase activity, transferring groups other than amino-acyl groups"/>
    <property type="evidence" value="ECO:0007669"/>
    <property type="project" value="InterPro"/>
</dbReference>
<evidence type="ECO:0000259" key="2">
    <source>
        <dbReference type="Pfam" id="PF01757"/>
    </source>
</evidence>
<dbReference type="InterPro" id="IPR002656">
    <property type="entry name" value="Acyl_transf_3_dom"/>
</dbReference>
<feature type="domain" description="Acyltransferase 3" evidence="2">
    <location>
        <begin position="6"/>
        <end position="321"/>
    </location>
</feature>
<dbReference type="PANTHER" id="PTHR23028:SF131">
    <property type="entry name" value="BLR2367 PROTEIN"/>
    <property type="match status" value="1"/>
</dbReference>
<name>A0AAJ5VRB3_9HYPH</name>
<feature type="transmembrane region" description="Helical" evidence="1">
    <location>
        <begin position="158"/>
        <end position="178"/>
    </location>
</feature>
<gene>
    <name evidence="3" type="ORF">P0Y65_11410</name>
</gene>
<evidence type="ECO:0000313" key="4">
    <source>
        <dbReference type="Proteomes" id="UP001217476"/>
    </source>
</evidence>
<dbReference type="PANTHER" id="PTHR23028">
    <property type="entry name" value="ACETYLTRANSFERASE"/>
    <property type="match status" value="1"/>
</dbReference>
<feature type="transmembrane region" description="Helical" evidence="1">
    <location>
        <begin position="307"/>
        <end position="331"/>
    </location>
</feature>
<sequence>MRHKFISIQYLRGLAALLVLASHALLYPLVEHTLFYGRMGWLGVILFFVISGFIMVVVTGDERFSAGDFLRRRAIRIVPMYWGATLFAAALAFFLPELFKTTVYDTGELILSLLFIPFHNPESGGIHPLYKLGWTLNYEVFFYVCFALLAFLSAKMRVVWLTLGFVALSIIGATLVPQDAIAKFYTTFMPLAFVAGAWLGYATLRGRLQLLSGKTIVPAAALGAVGLVAGFGVDHANLVEDWQAFIGFLAFATALVLLAVRFETTVPRVKLAELIGDASYSIYLIHIYAVAVVADIAFKFLDPANLWAYAGVSTLAVFGGTLGGIVVYRGLEQPLLGIFSRLFGKRRRTPVAAPAE</sequence>
<feature type="transmembrane region" description="Helical" evidence="1">
    <location>
        <begin position="280"/>
        <end position="301"/>
    </location>
</feature>
<feature type="transmembrane region" description="Helical" evidence="1">
    <location>
        <begin position="242"/>
        <end position="260"/>
    </location>
</feature>
<keyword evidence="1" id="KW-0812">Transmembrane</keyword>
<dbReference type="InterPro" id="IPR050879">
    <property type="entry name" value="Acyltransferase_3"/>
</dbReference>
<feature type="transmembrane region" description="Helical" evidence="1">
    <location>
        <begin position="40"/>
        <end position="59"/>
    </location>
</feature>
<keyword evidence="1" id="KW-0472">Membrane</keyword>
<keyword evidence="3" id="KW-0012">Acyltransferase</keyword>
<evidence type="ECO:0000256" key="1">
    <source>
        <dbReference type="SAM" id="Phobius"/>
    </source>
</evidence>
<accession>A0AAJ5VRB3</accession>
<feature type="transmembrane region" description="Helical" evidence="1">
    <location>
        <begin position="184"/>
        <end position="204"/>
    </location>
</feature>
<feature type="transmembrane region" description="Helical" evidence="1">
    <location>
        <begin position="216"/>
        <end position="236"/>
    </location>
</feature>
<dbReference type="GO" id="GO:0000271">
    <property type="term" value="P:polysaccharide biosynthetic process"/>
    <property type="evidence" value="ECO:0007669"/>
    <property type="project" value="TreeGrafter"/>
</dbReference>
<proteinExistence type="predicted"/>
<dbReference type="EMBL" id="CP119312">
    <property type="protein sequence ID" value="WEK02817.1"/>
    <property type="molecule type" value="Genomic_DNA"/>
</dbReference>
<feature type="transmembrane region" description="Helical" evidence="1">
    <location>
        <begin position="132"/>
        <end position="151"/>
    </location>
</feature>
<dbReference type="Proteomes" id="UP001217476">
    <property type="component" value="Chromosome"/>
</dbReference>
<feature type="transmembrane region" description="Helical" evidence="1">
    <location>
        <begin position="80"/>
        <end position="99"/>
    </location>
</feature>
<dbReference type="Pfam" id="PF01757">
    <property type="entry name" value="Acyl_transf_3"/>
    <property type="match status" value="1"/>
</dbReference>
<keyword evidence="1" id="KW-1133">Transmembrane helix</keyword>
<reference evidence="3" key="1">
    <citation type="submission" date="2023-03" db="EMBL/GenBank/DDBJ databases">
        <title>Andean soil-derived lignocellulolytic bacterial consortium as a source of novel taxa and putative plastic-active enzymes.</title>
        <authorList>
            <person name="Diaz-Garcia L."/>
            <person name="Chuvochina M."/>
            <person name="Feuerriegel G."/>
            <person name="Bunk B."/>
            <person name="Sproer C."/>
            <person name="Streit W.R."/>
            <person name="Rodriguez L.M."/>
            <person name="Overmann J."/>
            <person name="Jimenez D.J."/>
        </authorList>
    </citation>
    <scope>NUCLEOTIDE SEQUENCE</scope>
    <source>
        <strain evidence="3">MAG 4196</strain>
    </source>
</reference>
<organism evidence="3 4">
    <name type="scientific">Candidatus Devosia phytovorans</name>
    <dbReference type="NCBI Taxonomy" id="3121372"/>
    <lineage>
        <taxon>Bacteria</taxon>
        <taxon>Pseudomonadati</taxon>
        <taxon>Pseudomonadota</taxon>
        <taxon>Alphaproteobacteria</taxon>
        <taxon>Hyphomicrobiales</taxon>
        <taxon>Devosiaceae</taxon>
        <taxon>Devosia</taxon>
    </lineage>
</organism>
<keyword evidence="3" id="KW-0808">Transferase</keyword>
<evidence type="ECO:0000313" key="3">
    <source>
        <dbReference type="EMBL" id="WEK02817.1"/>
    </source>
</evidence>
<dbReference type="AlphaFoldDB" id="A0AAJ5VRB3"/>
<dbReference type="GO" id="GO:0016020">
    <property type="term" value="C:membrane"/>
    <property type="evidence" value="ECO:0007669"/>
    <property type="project" value="TreeGrafter"/>
</dbReference>